<keyword evidence="3" id="KW-1185">Reference proteome</keyword>
<dbReference type="Proteomes" id="UP000557872">
    <property type="component" value="Unassembled WGS sequence"/>
</dbReference>
<protein>
    <submittedName>
        <fullName evidence="2">Uncharacterized protein</fullName>
    </submittedName>
</protein>
<dbReference type="AlphaFoldDB" id="A0A851GAM4"/>
<sequence>MNRSIKDLLQCYRDKEGFNNNAKQSMKNTLKKAGAVLGVSALTVLPAAAQTDAGTLITAELTKVSTAAPAVITAGLVIFGLIFGVRKLKSIGRAAS</sequence>
<evidence type="ECO:0000313" key="2">
    <source>
        <dbReference type="EMBL" id="NWK54249.1"/>
    </source>
</evidence>
<reference evidence="2 3" key="1">
    <citation type="submission" date="2020-07" db="EMBL/GenBank/DDBJ databases">
        <title>Roseicoccus Jingziensis gen. nov., sp. nov., isolated from coastal seawater.</title>
        <authorList>
            <person name="Feng X."/>
        </authorList>
    </citation>
    <scope>NUCLEOTIDE SEQUENCE [LARGE SCALE GENOMIC DNA]</scope>
    <source>
        <strain evidence="2 3">N1E253</strain>
    </source>
</reference>
<name>A0A851GAM4_9BACT</name>
<keyword evidence="1" id="KW-0812">Transmembrane</keyword>
<keyword evidence="1" id="KW-1133">Transmembrane helix</keyword>
<evidence type="ECO:0000256" key="1">
    <source>
        <dbReference type="SAM" id="Phobius"/>
    </source>
</evidence>
<feature type="transmembrane region" description="Helical" evidence="1">
    <location>
        <begin position="65"/>
        <end position="85"/>
    </location>
</feature>
<accession>A0A851GAM4</accession>
<gene>
    <name evidence="2" type="ORF">HW115_01395</name>
</gene>
<comment type="caution">
    <text evidence="2">The sequence shown here is derived from an EMBL/GenBank/DDBJ whole genome shotgun (WGS) entry which is preliminary data.</text>
</comment>
<organism evidence="2 3">
    <name type="scientific">Oceaniferula marina</name>
    <dbReference type="NCBI Taxonomy" id="2748318"/>
    <lineage>
        <taxon>Bacteria</taxon>
        <taxon>Pseudomonadati</taxon>
        <taxon>Verrucomicrobiota</taxon>
        <taxon>Verrucomicrobiia</taxon>
        <taxon>Verrucomicrobiales</taxon>
        <taxon>Verrucomicrobiaceae</taxon>
        <taxon>Oceaniferula</taxon>
    </lineage>
</organism>
<evidence type="ECO:0000313" key="3">
    <source>
        <dbReference type="Proteomes" id="UP000557872"/>
    </source>
</evidence>
<dbReference type="EMBL" id="JACBAZ010000001">
    <property type="protein sequence ID" value="NWK54249.1"/>
    <property type="molecule type" value="Genomic_DNA"/>
</dbReference>
<proteinExistence type="predicted"/>
<keyword evidence="1" id="KW-0472">Membrane</keyword>